<dbReference type="PANTHER" id="PTHR45776:SF3">
    <property type="entry name" value="TRANSCRIPTION FACTOR E3"/>
    <property type="match status" value="1"/>
</dbReference>
<reference evidence="11" key="3">
    <citation type="submission" date="2010-08" db="EMBL/GenBank/DDBJ databases">
        <authorList>
            <consortium name="cGRASP (B.F. Koop &amp; W.S. Davidson)"/>
        </authorList>
    </citation>
    <scope>NUCLEOTIDE SEQUENCE</scope>
    <source>
        <tissue evidence="11">Brain</tissue>
    </source>
</reference>
<dbReference type="GO" id="GO:0000978">
    <property type="term" value="F:RNA polymerase II cis-regulatory region sequence-specific DNA binding"/>
    <property type="evidence" value="ECO:0007669"/>
    <property type="project" value="TreeGrafter"/>
</dbReference>
<keyword evidence="3" id="KW-0805">Transcription regulation</keyword>
<evidence type="ECO:0000256" key="3">
    <source>
        <dbReference type="ARBA" id="ARBA00023015"/>
    </source>
</evidence>
<evidence type="ECO:0000313" key="13">
    <source>
        <dbReference type="RefSeq" id="NP_001133890.1"/>
    </source>
</evidence>
<feature type="domain" description="BHLH" evidence="10">
    <location>
        <begin position="259"/>
        <end position="312"/>
    </location>
</feature>
<dbReference type="CTD" id="100195389"/>
<dbReference type="Pfam" id="PF00010">
    <property type="entry name" value="HLH"/>
    <property type="match status" value="1"/>
</dbReference>
<dbReference type="Pfam" id="PF11851">
    <property type="entry name" value="DUF3371"/>
    <property type="match status" value="1"/>
</dbReference>
<evidence type="ECO:0000256" key="4">
    <source>
        <dbReference type="ARBA" id="ARBA00023125"/>
    </source>
</evidence>
<dbReference type="PANTHER" id="PTHR45776">
    <property type="entry name" value="MIP04163P"/>
    <property type="match status" value="1"/>
</dbReference>
<dbReference type="Gene3D" id="4.10.280.10">
    <property type="entry name" value="Helix-loop-helix DNA-binding domain"/>
    <property type="match status" value="1"/>
</dbReference>
<organism evidence="11">
    <name type="scientific">Salmo salar</name>
    <name type="common">Atlantic salmon</name>
    <dbReference type="NCBI Taxonomy" id="8030"/>
    <lineage>
        <taxon>Eukaryota</taxon>
        <taxon>Metazoa</taxon>
        <taxon>Chordata</taxon>
        <taxon>Craniata</taxon>
        <taxon>Vertebrata</taxon>
        <taxon>Euteleostomi</taxon>
        <taxon>Actinopterygii</taxon>
        <taxon>Neopterygii</taxon>
        <taxon>Teleostei</taxon>
        <taxon>Protacanthopterygii</taxon>
        <taxon>Salmoniformes</taxon>
        <taxon>Salmonidae</taxon>
        <taxon>Salmoninae</taxon>
        <taxon>Salmo</taxon>
    </lineage>
</organism>
<proteinExistence type="evidence at transcript level"/>
<keyword evidence="7" id="KW-0539">Nucleus</keyword>
<evidence type="ECO:0000256" key="7">
    <source>
        <dbReference type="ARBA" id="ARBA00023242"/>
    </source>
</evidence>
<evidence type="ECO:0000256" key="9">
    <source>
        <dbReference type="SAM" id="MobiDB-lite"/>
    </source>
</evidence>
<keyword evidence="6" id="KW-0804">Transcription</keyword>
<dbReference type="FunFam" id="4.10.280.10:FF:000003">
    <property type="entry name" value="microphthalmia-associated transcription factor isoform X1"/>
    <property type="match status" value="1"/>
</dbReference>
<dbReference type="KEGG" id="sasa:100195389"/>
<comment type="similarity">
    <text evidence="2">Belongs to the MiT/TFE family.</text>
</comment>
<evidence type="ECO:0000256" key="5">
    <source>
        <dbReference type="ARBA" id="ARBA00023159"/>
    </source>
</evidence>
<dbReference type="GO" id="GO:0000981">
    <property type="term" value="F:DNA-binding transcription factor activity, RNA polymerase II-specific"/>
    <property type="evidence" value="ECO:0007669"/>
    <property type="project" value="TreeGrafter"/>
</dbReference>
<dbReference type="RefSeq" id="NP_001133890.1">
    <property type="nucleotide sequence ID" value="NM_001140418.1"/>
</dbReference>
<dbReference type="InterPro" id="IPR021802">
    <property type="entry name" value="MiT/TFE_C"/>
</dbReference>
<evidence type="ECO:0000256" key="6">
    <source>
        <dbReference type="ARBA" id="ARBA00023163"/>
    </source>
</evidence>
<dbReference type="GeneID" id="100195389"/>
<dbReference type="SUPFAM" id="SSF47459">
    <property type="entry name" value="HLH, helix-loop-helix DNA-binding domain"/>
    <property type="match status" value="1"/>
</dbReference>
<protein>
    <submittedName>
        <fullName evidence="11 13">Androgen-induced proliferation inhibitor</fullName>
    </submittedName>
</protein>
<reference evidence="11" key="1">
    <citation type="submission" date="2008-10" db="EMBL/GenBank/DDBJ databases">
        <authorList>
            <consortium name="cGRASP (B.F. Koop &amp; W.S. Davidson)"/>
            <person name="Leong J."/>
            <person name="von Schalburg K."/>
            <person name="Cooper G."/>
            <person name="Moore R."/>
            <person name="Holt R."/>
            <person name="Davidson W.S."/>
            <person name="Koop B.F."/>
        </authorList>
    </citation>
    <scope>NUCLEOTIDE SEQUENCE</scope>
    <source>
        <tissue evidence="11">Brain</tissue>
    </source>
</reference>
<evidence type="ECO:0000313" key="12">
    <source>
        <dbReference type="Proteomes" id="UP001652741"/>
    </source>
</evidence>
<keyword evidence="5" id="KW-0010">Activator</keyword>
<feature type="region of interest" description="Disordered" evidence="9">
    <location>
        <begin position="352"/>
        <end position="375"/>
    </location>
</feature>
<comment type="subcellular location">
    <subcellularLocation>
        <location evidence="1">Nucleus</location>
    </subcellularLocation>
</comment>
<dbReference type="CDD" id="cd18926">
    <property type="entry name" value="bHLHzip_MITF"/>
    <property type="match status" value="1"/>
</dbReference>
<dbReference type="SMART" id="SM00353">
    <property type="entry name" value="HLH"/>
    <property type="match status" value="1"/>
</dbReference>
<evidence type="ECO:0000256" key="8">
    <source>
        <dbReference type="SAM" id="Coils"/>
    </source>
</evidence>
<dbReference type="InterPro" id="IPR016024">
    <property type="entry name" value="ARM-type_fold"/>
</dbReference>
<dbReference type="AlphaFoldDB" id="B5X456"/>
<name>B5X456_SALSA</name>
<dbReference type="Proteomes" id="UP001652741">
    <property type="component" value="Chromosome ssa11"/>
</dbReference>
<dbReference type="Pfam" id="PF20168">
    <property type="entry name" value="PDS5"/>
    <property type="match status" value="1"/>
</dbReference>
<evidence type="ECO:0000313" key="11">
    <source>
        <dbReference type="EMBL" id="ACI34087.1"/>
    </source>
</evidence>
<gene>
    <name evidence="11" type="primary">APRIN</name>
    <name evidence="13" type="synonym">aprin</name>
</gene>
<keyword evidence="8" id="KW-0175">Coiled coil</keyword>
<dbReference type="GO" id="GO:0046983">
    <property type="term" value="F:protein dimerization activity"/>
    <property type="evidence" value="ECO:0007669"/>
    <property type="project" value="InterPro"/>
</dbReference>
<dbReference type="InterPro" id="IPR036638">
    <property type="entry name" value="HLH_DNA-bd_sf"/>
</dbReference>
<dbReference type="PROSITE" id="PS50888">
    <property type="entry name" value="BHLH"/>
    <property type="match status" value="1"/>
</dbReference>
<evidence type="ECO:0000256" key="2">
    <source>
        <dbReference type="ARBA" id="ARBA00008289"/>
    </source>
</evidence>
<evidence type="ECO:0000256" key="1">
    <source>
        <dbReference type="ARBA" id="ARBA00004123"/>
    </source>
</evidence>
<keyword evidence="4" id="KW-0238">DNA-binding</keyword>
<dbReference type="EMBL" id="BT045825">
    <property type="protein sequence ID" value="ACI34087.1"/>
    <property type="molecule type" value="mRNA"/>
</dbReference>
<dbReference type="OrthoDB" id="200660at2759"/>
<feature type="region of interest" description="Disordered" evidence="9">
    <location>
        <begin position="459"/>
        <end position="481"/>
    </location>
</feature>
<keyword evidence="12" id="KW-1185">Reference proteome</keyword>
<dbReference type="GO" id="GO:0005634">
    <property type="term" value="C:nucleus"/>
    <property type="evidence" value="ECO:0007669"/>
    <property type="project" value="UniProtKB-SubCell"/>
</dbReference>
<accession>B5X456</accession>
<dbReference type="InterPro" id="IPR011598">
    <property type="entry name" value="bHLH_dom"/>
</dbReference>
<evidence type="ECO:0000259" key="10">
    <source>
        <dbReference type="PROSITE" id="PS50888"/>
    </source>
</evidence>
<dbReference type="SUPFAM" id="SSF48371">
    <property type="entry name" value="ARM repeat"/>
    <property type="match status" value="1"/>
</dbReference>
<sequence>MAHSKSRAADGKITYPPGVKEISSNISKEEMVRRLKMVVKTFMDMDQDSEEEKELYLNLALHLASDFFLKHPDKDVRLLVACCLADIFRIYAPEAPYTSPDKLKDIFMFITRQLKGLEDTKSAQFNRYFYLLENIAWVKSYNICFELEDSNEIFTQLYRTLFQVINNGHNQKVHMHMVDLMSSIVCEGDSVSQELLDTVLVNLVPAHKLPVSRNMLDVYSSGGMVAPTITVSNSCPADLHTIKTELTVVEAKAMMKERQKKDNHNQIERRRRFNINDRIKELGALIPKSSDRETRWNKGTILKASVDYIRRLQKEQQRAKEVQTRQRKLEHSNRSLLLRIQELEMQACLHGLSTPASSSQGSSSSHLSLSQSLDPSTGDALSKTLLSLRGDLGLQATSPSASPVGLMNMASPLSFSELDDPSAAAFHSSLLPDMGLGDILMDHGGIGMSPVWAREPLLSSFSPGPSKTSSRRSSFSMEKDL</sequence>
<feature type="coiled-coil region" evidence="8">
    <location>
        <begin position="312"/>
        <end position="346"/>
    </location>
</feature>
<reference evidence="11 13" key="2">
    <citation type="journal article" date="2010" name="BMC Genomics">
        <title>Salmo salar and Esox lucius full-length cDNA sequences reveal changes in evolutionary pressures on a post-tetraploidization genome.</title>
        <authorList>
            <person name="Leong J.S."/>
            <person name="Jantzen S.G."/>
            <person name="von Schalburg K.R."/>
            <person name="Cooper G.A."/>
            <person name="Messmer A.M."/>
            <person name="Liao N.Y."/>
            <person name="Munro S."/>
            <person name="Moore R."/>
            <person name="Holt R.A."/>
            <person name="Jones S.J."/>
            <person name="Davidson W.S."/>
            <person name="Koop B.F."/>
        </authorList>
    </citation>
    <scope>NUCLEOTIDE SEQUENCE</scope>
    <source>
        <tissue evidence="11">Brain</tissue>
    </source>
</reference>
<reference evidence="13" key="4">
    <citation type="submission" date="2025-04" db="UniProtKB">
        <authorList>
            <consortium name="RefSeq"/>
        </authorList>
    </citation>
    <scope>IDENTIFICATION</scope>
</reference>